<dbReference type="EMBL" id="JAAAID010004297">
    <property type="protein sequence ID" value="KAF9993551.1"/>
    <property type="molecule type" value="Genomic_DNA"/>
</dbReference>
<evidence type="ECO:0000313" key="3">
    <source>
        <dbReference type="Proteomes" id="UP000703661"/>
    </source>
</evidence>
<dbReference type="AlphaFoldDB" id="A0A9P6MDA5"/>
<comment type="caution">
    <text evidence="2">The sequence shown here is derived from an EMBL/GenBank/DDBJ whole genome shotgun (WGS) entry which is preliminary data.</text>
</comment>
<evidence type="ECO:0000256" key="1">
    <source>
        <dbReference type="SAM" id="MobiDB-lite"/>
    </source>
</evidence>
<feature type="region of interest" description="Disordered" evidence="1">
    <location>
        <begin position="1"/>
        <end position="111"/>
    </location>
</feature>
<proteinExistence type="predicted"/>
<name>A0A9P6MDA5_9FUNG</name>
<sequence length="172" mass="19727">LQSLQTLYRQKTDQLHHSAASNSETWTRRHREKMTFNKYRTVEREDQQQRYAIRHHPTKNGYLQDEPTIAKKHQWKPFKAKDENDEGKEAQPSKKAPSMPRTVSSPDPQNKAKLVDAMRKQHPIATLNVGALKANINRIVEVPGSAPQAVRDEALSVIQSAVQFANDIKRRA</sequence>
<organism evidence="2 3">
    <name type="scientific">Entomortierella chlamydospora</name>
    <dbReference type="NCBI Taxonomy" id="101097"/>
    <lineage>
        <taxon>Eukaryota</taxon>
        <taxon>Fungi</taxon>
        <taxon>Fungi incertae sedis</taxon>
        <taxon>Mucoromycota</taxon>
        <taxon>Mortierellomycotina</taxon>
        <taxon>Mortierellomycetes</taxon>
        <taxon>Mortierellales</taxon>
        <taxon>Mortierellaceae</taxon>
        <taxon>Entomortierella</taxon>
    </lineage>
</organism>
<reference evidence="2" key="1">
    <citation type="journal article" date="2020" name="Fungal Divers.">
        <title>Resolving the Mortierellaceae phylogeny through synthesis of multi-gene phylogenetics and phylogenomics.</title>
        <authorList>
            <person name="Vandepol N."/>
            <person name="Liber J."/>
            <person name="Desiro A."/>
            <person name="Na H."/>
            <person name="Kennedy M."/>
            <person name="Barry K."/>
            <person name="Grigoriev I.V."/>
            <person name="Miller A.N."/>
            <person name="O'Donnell K."/>
            <person name="Stajich J.E."/>
            <person name="Bonito G."/>
        </authorList>
    </citation>
    <scope>NUCLEOTIDE SEQUENCE</scope>
    <source>
        <strain evidence="2">NRRL 2769</strain>
    </source>
</reference>
<feature type="compositionally biased region" description="Basic and acidic residues" evidence="1">
    <location>
        <begin position="79"/>
        <end position="92"/>
    </location>
</feature>
<feature type="non-terminal residue" evidence="2">
    <location>
        <position position="172"/>
    </location>
</feature>
<protein>
    <submittedName>
        <fullName evidence="2">Uncharacterized protein</fullName>
    </submittedName>
</protein>
<gene>
    <name evidence="2" type="ORF">BGZ80_008092</name>
</gene>
<accession>A0A9P6MDA5</accession>
<dbReference type="Proteomes" id="UP000703661">
    <property type="component" value="Unassembled WGS sequence"/>
</dbReference>
<keyword evidence="3" id="KW-1185">Reference proteome</keyword>
<feature type="non-terminal residue" evidence="2">
    <location>
        <position position="1"/>
    </location>
</feature>
<evidence type="ECO:0000313" key="2">
    <source>
        <dbReference type="EMBL" id="KAF9993551.1"/>
    </source>
</evidence>